<keyword evidence="2" id="KW-0812">Transmembrane</keyword>
<feature type="transmembrane region" description="Helical" evidence="2">
    <location>
        <begin position="109"/>
        <end position="131"/>
    </location>
</feature>
<keyword evidence="6" id="KW-1185">Reference proteome</keyword>
<dbReference type="RefSeq" id="WP_128718797.1">
    <property type="nucleotide sequence ID" value="NZ_BJNC01000020.1"/>
</dbReference>
<evidence type="ECO:0000313" key="3">
    <source>
        <dbReference type="EMBL" id="QAT13015.1"/>
    </source>
</evidence>
<feature type="compositionally biased region" description="Basic residues" evidence="1">
    <location>
        <begin position="317"/>
        <end position="329"/>
    </location>
</feature>
<feature type="compositionally biased region" description="Low complexity" evidence="1">
    <location>
        <begin position="302"/>
        <end position="311"/>
    </location>
</feature>
<dbReference type="EMBL" id="CP066026">
    <property type="protein sequence ID" value="QQB89639.1"/>
    <property type="molecule type" value="Genomic_DNA"/>
</dbReference>
<keyword evidence="2" id="KW-0472">Membrane</keyword>
<feature type="region of interest" description="Disordered" evidence="1">
    <location>
        <begin position="259"/>
        <end position="329"/>
    </location>
</feature>
<feature type="transmembrane region" description="Helical" evidence="2">
    <location>
        <begin position="43"/>
        <end position="63"/>
    </location>
</feature>
<protein>
    <submittedName>
        <fullName evidence="3">Uncharacterized protein</fullName>
    </submittedName>
</protein>
<accession>A0A410NT51</accession>
<gene>
    <name evidence="3" type="ORF">EQG53_00835</name>
    <name evidence="4" type="ORF">I6H83_04130</name>
</gene>
<name>A0A410NT51_BREDI</name>
<reference evidence="4 6" key="2">
    <citation type="submission" date="2020-12" db="EMBL/GenBank/DDBJ databases">
        <title>FDA dAtabase for Regulatory Grade micrObial Sequences (FDA-ARGOS): Supporting development and validation of Infectious Disease Dx tests.</title>
        <authorList>
            <person name="Kerrigan L."/>
            <person name="Long C."/>
            <person name="Tallon L."/>
            <person name="Sadzewicz L."/>
            <person name="Zhao X."/>
            <person name="Boylan J."/>
            <person name="Ott S."/>
            <person name="Bowen H."/>
            <person name="Vavikolanu K."/>
            <person name="Mehta A."/>
            <person name="Aluvathingal J."/>
            <person name="Nadendla S."/>
            <person name="Yan Y."/>
            <person name="Sichtig H."/>
        </authorList>
    </citation>
    <scope>NUCLEOTIDE SEQUENCE [LARGE SCALE GENOMIC DNA]</scope>
    <source>
        <strain evidence="4 6">FDAARGOS_1026</strain>
    </source>
</reference>
<reference evidence="3 5" key="1">
    <citation type="submission" date="2019-01" db="EMBL/GenBank/DDBJ databases">
        <title>Brevundimonas diminuta Genome sequencing and assembly.</title>
        <authorList>
            <person name="Chen H."/>
        </authorList>
    </citation>
    <scope>NUCLEOTIDE SEQUENCE [LARGE SCALE GENOMIC DNA]</scope>
    <source>
        <strain evidence="3">ATCC</strain>
        <strain evidence="5">ATCC(B) 19146</strain>
    </source>
</reference>
<evidence type="ECO:0000313" key="6">
    <source>
        <dbReference type="Proteomes" id="UP000596117"/>
    </source>
</evidence>
<dbReference type="Proteomes" id="UP000596117">
    <property type="component" value="Chromosome"/>
</dbReference>
<dbReference type="KEGG" id="bdm:EQG53_00835"/>
<evidence type="ECO:0000313" key="5">
    <source>
        <dbReference type="Proteomes" id="UP000287388"/>
    </source>
</evidence>
<evidence type="ECO:0000313" key="4">
    <source>
        <dbReference type="EMBL" id="QQB89639.1"/>
    </source>
</evidence>
<sequence length="329" mass="35008">MTFSYNLVLALFLLAPGFAAFAGVFFTAQRDGRLHPAPPTPNSVLTLALVTLSALGLHALWASLLALQHLYVTTGCFSIPVPFEPNIYLDLLRAGAKEGQAPPITSADIAFALASLVALSIIGYGLTVWIITSRFAEKHLRGYLYGWAGDLVQEIQDGEPDKLRLVTAFVLTKTDHDGVAFGYEGLLRNLTLSADKEIASISLSEVTAFYVEMKPGAFKRVVLPRTSGIPTLYMEKVEIRNVAFQVYQVPESLAYAPPDATGAASAIPSQGPADEDAARPSQDAVQGDETVAASSVSSPDEPSAAQSKTAPPATPPKSKRSPRKAPKAP</sequence>
<proteinExistence type="predicted"/>
<dbReference type="EMBL" id="CP035093">
    <property type="protein sequence ID" value="QAT13015.1"/>
    <property type="molecule type" value="Genomic_DNA"/>
</dbReference>
<evidence type="ECO:0000256" key="2">
    <source>
        <dbReference type="SAM" id="Phobius"/>
    </source>
</evidence>
<evidence type="ECO:0000256" key="1">
    <source>
        <dbReference type="SAM" id="MobiDB-lite"/>
    </source>
</evidence>
<dbReference type="Proteomes" id="UP000287388">
    <property type="component" value="Chromosome"/>
</dbReference>
<organism evidence="3 5">
    <name type="scientific">Brevundimonas diminuta</name>
    <name type="common">Pseudomonas diminuta</name>
    <dbReference type="NCBI Taxonomy" id="293"/>
    <lineage>
        <taxon>Bacteria</taxon>
        <taxon>Pseudomonadati</taxon>
        <taxon>Pseudomonadota</taxon>
        <taxon>Alphaproteobacteria</taxon>
        <taxon>Caulobacterales</taxon>
        <taxon>Caulobacteraceae</taxon>
        <taxon>Brevundimonas</taxon>
    </lineage>
</organism>
<keyword evidence="2" id="KW-1133">Transmembrane helix</keyword>
<dbReference type="AlphaFoldDB" id="A0A410NT51"/>